<dbReference type="AlphaFoldDB" id="A0A1W1VCU0"/>
<dbReference type="InterPro" id="IPR014917">
    <property type="entry name" value="DUF1800"/>
</dbReference>
<accession>A0A1W1VCU0</accession>
<dbReference type="Pfam" id="PF08811">
    <property type="entry name" value="DUF1800"/>
    <property type="match status" value="1"/>
</dbReference>
<dbReference type="OrthoDB" id="9772295at2"/>
<sequence length="421" mass="46296">MALAPFSRKLTLEDAAHLLRRTSFGGTDAQIRALVGEDARQAAKKLLSFDQTRAPGNPFDPSQAVTPSAGIELTRAGWLFEMLYGPHPLREKLALTWSNHFVIGTDKVRNMPALTQYLNLLRANAAPISFSAFALAVAQSPAMLNYLDNDQNKKGKPNENFSRELLELFTTGIGHYTEDDVREGARALTGWTYEGGRGDDNFLQTPRFIFRQEQYDAGKKTYLGQTGHLNGEDVVRLATTHPQAAVFVARKLHRAFVADTPDEKAVAGSAETFRRTNGNVHAVLEELLSSETFYSIRGSIIRSPMDFIVAAIRALGGPALEAKQIIGLTWTAGKMGQLLLQADTVKGWEGGREWVSDSTLLVRMQLAAAFVLSKTAPKPRVIPTSLVLLGSERTLLRAALDGLDDKQRTYLTLISPEFQLV</sequence>
<name>A0A1W1VCU0_9DEIO</name>
<evidence type="ECO:0000313" key="1">
    <source>
        <dbReference type="EMBL" id="SMB91136.1"/>
    </source>
</evidence>
<proteinExistence type="predicted"/>
<dbReference type="RefSeq" id="WP_084048568.1">
    <property type="nucleotide sequence ID" value="NZ_FWWU01000009.1"/>
</dbReference>
<dbReference type="EMBL" id="FWWU01000009">
    <property type="protein sequence ID" value="SMB91136.1"/>
    <property type="molecule type" value="Genomic_DNA"/>
</dbReference>
<dbReference type="Proteomes" id="UP000192582">
    <property type="component" value="Unassembled WGS sequence"/>
</dbReference>
<gene>
    <name evidence="1" type="ORF">SAMN00790413_01003</name>
</gene>
<reference evidence="1 2" key="1">
    <citation type="submission" date="2017-04" db="EMBL/GenBank/DDBJ databases">
        <authorList>
            <person name="Afonso C.L."/>
            <person name="Miller P.J."/>
            <person name="Scott M.A."/>
            <person name="Spackman E."/>
            <person name="Goraichik I."/>
            <person name="Dimitrov K.M."/>
            <person name="Suarez D.L."/>
            <person name="Swayne D.E."/>
        </authorList>
    </citation>
    <scope>NUCLEOTIDE SEQUENCE [LARGE SCALE GENOMIC DNA]</scope>
    <source>
        <strain evidence="1 2">KR-140</strain>
    </source>
</reference>
<protein>
    <submittedName>
        <fullName evidence="1">Uncharacterized conserved protein, DUF1800 family</fullName>
    </submittedName>
</protein>
<evidence type="ECO:0000313" key="2">
    <source>
        <dbReference type="Proteomes" id="UP000192582"/>
    </source>
</evidence>
<dbReference type="STRING" id="695939.SAMN00790413_01003"/>
<keyword evidence="2" id="KW-1185">Reference proteome</keyword>
<organism evidence="1 2">
    <name type="scientific">Deinococcus hopiensis KR-140</name>
    <dbReference type="NCBI Taxonomy" id="695939"/>
    <lineage>
        <taxon>Bacteria</taxon>
        <taxon>Thermotogati</taxon>
        <taxon>Deinococcota</taxon>
        <taxon>Deinococci</taxon>
        <taxon>Deinococcales</taxon>
        <taxon>Deinococcaceae</taxon>
        <taxon>Deinococcus</taxon>
    </lineage>
</organism>